<evidence type="ECO:0000256" key="5">
    <source>
        <dbReference type="ARBA" id="ARBA00022840"/>
    </source>
</evidence>
<dbReference type="InterPro" id="IPR000924">
    <property type="entry name" value="Glu/Gln-tRNA-synth"/>
</dbReference>
<keyword evidence="3 7" id="KW-0547">Nucleotide-binding</keyword>
<comment type="similarity">
    <text evidence="7">Belongs to the class-I aminoacyl-tRNA synthetase family. GluQ subfamily.</text>
</comment>
<keyword evidence="6 7" id="KW-0030">Aminoacyl-tRNA synthetase</keyword>
<evidence type="ECO:0000256" key="1">
    <source>
        <dbReference type="ARBA" id="ARBA00022598"/>
    </source>
</evidence>
<feature type="binding site" evidence="7">
    <location>
        <position position="121"/>
    </location>
    <ligand>
        <name>Zn(2+)</name>
        <dbReference type="ChEBI" id="CHEBI:29105"/>
    </ligand>
</feature>
<evidence type="ECO:0000259" key="9">
    <source>
        <dbReference type="Pfam" id="PF00749"/>
    </source>
</evidence>
<comment type="caution">
    <text evidence="10">The sequence shown here is derived from an EMBL/GenBank/DDBJ whole genome shotgun (WGS) entry which is preliminary data.</text>
</comment>
<keyword evidence="2 7" id="KW-0479">Metal-binding</keyword>
<dbReference type="InterPro" id="IPR014729">
    <property type="entry name" value="Rossmann-like_a/b/a_fold"/>
</dbReference>
<dbReference type="InterPro" id="IPR020058">
    <property type="entry name" value="Glu/Gln-tRNA-synth_Ib_cat-dom"/>
</dbReference>
<dbReference type="NCBIfam" id="TIGR03838">
    <property type="entry name" value="queuosine_YadB"/>
    <property type="match status" value="1"/>
</dbReference>
<comment type="cofactor">
    <cofactor evidence="7">
        <name>Zn(2+)</name>
        <dbReference type="ChEBI" id="CHEBI:29105"/>
    </cofactor>
    <text evidence="7">Binds 1 zinc ion per subunit.</text>
</comment>
<dbReference type="InterPro" id="IPR049940">
    <property type="entry name" value="GluQ/Sye"/>
</dbReference>
<protein>
    <recommendedName>
        <fullName evidence="7">Glutamyl-Q tRNA(Asp) synthetase</fullName>
        <shortName evidence="7">Glu-Q-RSs</shortName>
        <ecNumber evidence="7">6.1.1.-</ecNumber>
    </recommendedName>
</protein>
<evidence type="ECO:0000313" key="11">
    <source>
        <dbReference type="Proteomes" id="UP001595617"/>
    </source>
</evidence>
<keyword evidence="1 7" id="KW-0436">Ligase</keyword>
<keyword evidence="11" id="KW-1185">Reference proteome</keyword>
<dbReference type="PANTHER" id="PTHR43311">
    <property type="entry name" value="GLUTAMATE--TRNA LIGASE"/>
    <property type="match status" value="1"/>
</dbReference>
<comment type="function">
    <text evidence="7">Catalyzes the tRNA-independent activation of glutamate in presence of ATP and the subsequent transfer of glutamate onto a tRNA(Asp). Glutamate is transferred on the 2-amino-5-(4,5-dihydroxy-2-cyclopenten-1-yl) moiety of the queuosine in the wobble position of the QUC anticodon.</text>
</comment>
<evidence type="ECO:0000256" key="2">
    <source>
        <dbReference type="ARBA" id="ARBA00022723"/>
    </source>
</evidence>
<feature type="binding site" evidence="7">
    <location>
        <position position="176"/>
    </location>
    <ligand>
        <name>L-glutamate</name>
        <dbReference type="ChEBI" id="CHEBI:29985"/>
    </ligand>
</feature>
<feature type="short sequence motif" description="'HIGH' region" evidence="7">
    <location>
        <begin position="16"/>
        <end position="26"/>
    </location>
</feature>
<dbReference type="Proteomes" id="UP001595617">
    <property type="component" value="Unassembled WGS sequence"/>
</dbReference>
<dbReference type="PRINTS" id="PR00987">
    <property type="entry name" value="TRNASYNTHGLU"/>
</dbReference>
<feature type="binding site" evidence="7">
    <location>
        <begin position="13"/>
        <end position="17"/>
    </location>
    <ligand>
        <name>L-glutamate</name>
        <dbReference type="ChEBI" id="CHEBI:29985"/>
    </ligand>
</feature>
<feature type="binding site" evidence="7">
    <location>
        <position position="117"/>
    </location>
    <ligand>
        <name>Zn(2+)</name>
        <dbReference type="ChEBI" id="CHEBI:29105"/>
    </ligand>
</feature>
<dbReference type="HAMAP" id="MF_01428">
    <property type="entry name" value="Glu_Q_tRNA_synth"/>
    <property type="match status" value="1"/>
</dbReference>
<evidence type="ECO:0000256" key="4">
    <source>
        <dbReference type="ARBA" id="ARBA00022833"/>
    </source>
</evidence>
<gene>
    <name evidence="10" type="primary">gluQRS</name>
    <name evidence="7" type="synonym">gluQ</name>
    <name evidence="10" type="ORF">ACFOOG_14590</name>
</gene>
<evidence type="ECO:0000256" key="6">
    <source>
        <dbReference type="ARBA" id="ARBA00023146"/>
    </source>
</evidence>
<dbReference type="EMBL" id="JBHRYR010000004">
    <property type="protein sequence ID" value="MFC3854068.1"/>
    <property type="molecule type" value="Genomic_DNA"/>
</dbReference>
<evidence type="ECO:0000256" key="3">
    <source>
        <dbReference type="ARBA" id="ARBA00022741"/>
    </source>
</evidence>
<organism evidence="10 11">
    <name type="scientific">Saccharospirillum mangrovi</name>
    <dbReference type="NCBI Taxonomy" id="2161747"/>
    <lineage>
        <taxon>Bacteria</taxon>
        <taxon>Pseudomonadati</taxon>
        <taxon>Pseudomonadota</taxon>
        <taxon>Gammaproteobacteria</taxon>
        <taxon>Oceanospirillales</taxon>
        <taxon>Saccharospirillaceae</taxon>
        <taxon>Saccharospirillum</taxon>
    </lineage>
</organism>
<evidence type="ECO:0000256" key="7">
    <source>
        <dbReference type="HAMAP-Rule" id="MF_01428"/>
    </source>
</evidence>
<evidence type="ECO:0000313" key="10">
    <source>
        <dbReference type="EMBL" id="MFC3854068.1"/>
    </source>
</evidence>
<keyword evidence="4 7" id="KW-0862">Zinc</keyword>
<evidence type="ECO:0000256" key="8">
    <source>
        <dbReference type="RuleBase" id="RU363037"/>
    </source>
</evidence>
<feature type="binding site" evidence="7">
    <location>
        <position position="103"/>
    </location>
    <ligand>
        <name>Zn(2+)</name>
        <dbReference type="ChEBI" id="CHEBI:29105"/>
    </ligand>
</feature>
<dbReference type="NCBIfam" id="NF004314">
    <property type="entry name" value="PRK05710.1-3"/>
    <property type="match status" value="1"/>
</dbReference>
<name>A0ABV8A399_9GAMM</name>
<keyword evidence="5 7" id="KW-0067">ATP-binding</keyword>
<dbReference type="RefSeq" id="WP_380697971.1">
    <property type="nucleotide sequence ID" value="NZ_JBHRYR010000004.1"/>
</dbReference>
<dbReference type="PANTHER" id="PTHR43311:SF1">
    <property type="entry name" value="GLUTAMYL-Q TRNA(ASP) SYNTHETASE"/>
    <property type="match status" value="1"/>
</dbReference>
<feature type="binding site" evidence="7">
    <location>
        <position position="49"/>
    </location>
    <ligand>
        <name>L-glutamate</name>
        <dbReference type="ChEBI" id="CHEBI:29985"/>
    </ligand>
</feature>
<feature type="binding site" evidence="7">
    <location>
        <position position="235"/>
    </location>
    <ligand>
        <name>ATP</name>
        <dbReference type="ChEBI" id="CHEBI:30616"/>
    </ligand>
</feature>
<dbReference type="Gene3D" id="3.40.50.620">
    <property type="entry name" value="HUPs"/>
    <property type="match status" value="1"/>
</dbReference>
<dbReference type="InterPro" id="IPR022380">
    <property type="entry name" value="Glu-Q_tRNA(Asp)_Synthase"/>
</dbReference>
<dbReference type="SUPFAM" id="SSF52374">
    <property type="entry name" value="Nucleotidylyl transferase"/>
    <property type="match status" value="1"/>
</dbReference>
<sequence>MANPPARPVYIGRFAPSPSGPLHFGSLVTALGSYLDARAHNGQWYVRMEDIDPPREQPGAADDILRTLEAFGLHWDGPVVWQSSRSEAYLAALEALAEHCFYCTCTRAELRPYEGVYPGTCRARQQRLSEQHSAIRLRTPDTPLCFHDRVQGQICHTPQETGGDPILRRKDGLWAYQLAVVVDDGAQGITDVVRGNDLLNTTAGQVYLQQCLGLPTPRYLHLPLMVDAEGRKLSKQNHAPALDPSAAKPLMLQALNVLGIAPPAHLNDATLEEILRWGIAHWLDHVPSLQPTTVCSIALTETLTP</sequence>
<feature type="binding site" evidence="7">
    <location>
        <position position="194"/>
    </location>
    <ligand>
        <name>L-glutamate</name>
        <dbReference type="ChEBI" id="CHEBI:29985"/>
    </ligand>
</feature>
<accession>A0ABV8A399</accession>
<keyword evidence="8" id="KW-0648">Protein biosynthesis</keyword>
<dbReference type="EC" id="6.1.1.-" evidence="7"/>
<feature type="binding site" evidence="7">
    <location>
        <position position="105"/>
    </location>
    <ligand>
        <name>Zn(2+)</name>
        <dbReference type="ChEBI" id="CHEBI:29105"/>
    </ligand>
</feature>
<dbReference type="Pfam" id="PF00749">
    <property type="entry name" value="tRNA-synt_1c"/>
    <property type="match status" value="1"/>
</dbReference>
<dbReference type="GO" id="GO:0016874">
    <property type="term" value="F:ligase activity"/>
    <property type="evidence" value="ECO:0007669"/>
    <property type="project" value="UniProtKB-KW"/>
</dbReference>
<feature type="short sequence motif" description="'KMSKS' region" evidence="7">
    <location>
        <begin position="232"/>
        <end position="236"/>
    </location>
</feature>
<proteinExistence type="inferred from homology"/>
<feature type="domain" description="Glutamyl/glutaminyl-tRNA synthetase class Ib catalytic" evidence="9">
    <location>
        <begin position="13"/>
        <end position="238"/>
    </location>
</feature>
<reference evidence="11" key="1">
    <citation type="journal article" date="2019" name="Int. J. Syst. Evol. Microbiol.">
        <title>The Global Catalogue of Microorganisms (GCM) 10K type strain sequencing project: providing services to taxonomists for standard genome sequencing and annotation.</title>
        <authorList>
            <consortium name="The Broad Institute Genomics Platform"/>
            <consortium name="The Broad Institute Genome Sequencing Center for Infectious Disease"/>
            <person name="Wu L."/>
            <person name="Ma J."/>
        </authorList>
    </citation>
    <scope>NUCLEOTIDE SEQUENCE [LARGE SCALE GENOMIC DNA]</scope>
    <source>
        <strain evidence="11">IBRC 10765</strain>
    </source>
</reference>